<dbReference type="GO" id="GO:0030687">
    <property type="term" value="C:preribosome, large subunit precursor"/>
    <property type="evidence" value="ECO:0007669"/>
    <property type="project" value="TreeGrafter"/>
</dbReference>
<dbReference type="AlphaFoldDB" id="A0A0D2M294"/>
<keyword evidence="4" id="KW-1185">Reference proteome</keyword>
<feature type="domain" description="ZN622/Rei1/Reh1 zinc finger C2H2-type" evidence="2">
    <location>
        <begin position="267"/>
        <end position="363"/>
    </location>
</feature>
<dbReference type="GeneID" id="25727330"/>
<feature type="compositionally biased region" description="Acidic residues" evidence="1">
    <location>
        <begin position="165"/>
        <end position="180"/>
    </location>
</feature>
<dbReference type="InterPro" id="IPR041661">
    <property type="entry name" value="ZN622/Rei1/Reh1_Znf-C2H2"/>
</dbReference>
<evidence type="ECO:0000313" key="3">
    <source>
        <dbReference type="EMBL" id="KIY97769.1"/>
    </source>
</evidence>
<dbReference type="InterPro" id="IPR040025">
    <property type="entry name" value="Znf622/Rei1/Reh1"/>
</dbReference>
<evidence type="ECO:0000259" key="2">
    <source>
        <dbReference type="Pfam" id="PF12756"/>
    </source>
</evidence>
<evidence type="ECO:0000313" key="4">
    <source>
        <dbReference type="Proteomes" id="UP000054498"/>
    </source>
</evidence>
<dbReference type="GO" id="GO:0042273">
    <property type="term" value="P:ribosomal large subunit biogenesis"/>
    <property type="evidence" value="ECO:0007669"/>
    <property type="project" value="TreeGrafter"/>
</dbReference>
<feature type="region of interest" description="Disordered" evidence="1">
    <location>
        <begin position="126"/>
        <end position="208"/>
    </location>
</feature>
<protein>
    <recommendedName>
        <fullName evidence="2">ZN622/Rei1/Reh1 zinc finger C2H2-type domain-containing protein</fullName>
    </recommendedName>
</protein>
<reference evidence="3 4" key="1">
    <citation type="journal article" date="2013" name="BMC Genomics">
        <title>Reconstruction of the lipid metabolism for the microalga Monoraphidium neglectum from its genome sequence reveals characteristics suitable for biofuel production.</title>
        <authorList>
            <person name="Bogen C."/>
            <person name="Al-Dilaimi A."/>
            <person name="Albersmeier A."/>
            <person name="Wichmann J."/>
            <person name="Grundmann M."/>
            <person name="Rupp O."/>
            <person name="Lauersen K.J."/>
            <person name="Blifernez-Klassen O."/>
            <person name="Kalinowski J."/>
            <person name="Goesmann A."/>
            <person name="Mussgnug J.H."/>
            <person name="Kruse O."/>
        </authorList>
    </citation>
    <scope>NUCLEOTIDE SEQUENCE [LARGE SCALE GENOMIC DNA]</scope>
    <source>
        <strain evidence="3 4">SAG 48.87</strain>
    </source>
</reference>
<accession>A0A0D2M294</accession>
<dbReference type="OrthoDB" id="19329at2759"/>
<feature type="compositionally biased region" description="Acidic residues" evidence="1">
    <location>
        <begin position="195"/>
        <end position="206"/>
    </location>
</feature>
<gene>
    <name evidence="3" type="ORF">MNEG_10192</name>
</gene>
<dbReference type="PANTHER" id="PTHR13182">
    <property type="entry name" value="ZINC FINGER PROTEIN 622"/>
    <property type="match status" value="1"/>
</dbReference>
<name>A0A0D2M294_9CHLO</name>
<dbReference type="Proteomes" id="UP000054498">
    <property type="component" value="Unassembled WGS sequence"/>
</dbReference>
<dbReference type="Pfam" id="PF12756">
    <property type="entry name" value="zf-C2H2_2"/>
    <property type="match status" value="1"/>
</dbReference>
<proteinExistence type="predicted"/>
<dbReference type="RefSeq" id="XP_013896789.1">
    <property type="nucleotide sequence ID" value="XM_014041335.1"/>
</dbReference>
<organism evidence="3 4">
    <name type="scientific">Monoraphidium neglectum</name>
    <dbReference type="NCBI Taxonomy" id="145388"/>
    <lineage>
        <taxon>Eukaryota</taxon>
        <taxon>Viridiplantae</taxon>
        <taxon>Chlorophyta</taxon>
        <taxon>core chlorophytes</taxon>
        <taxon>Chlorophyceae</taxon>
        <taxon>CS clade</taxon>
        <taxon>Sphaeropleales</taxon>
        <taxon>Selenastraceae</taxon>
        <taxon>Monoraphidium</taxon>
    </lineage>
</organism>
<feature type="compositionally biased region" description="Basic residues" evidence="1">
    <location>
        <begin position="222"/>
        <end position="231"/>
    </location>
</feature>
<feature type="compositionally biased region" description="Low complexity" evidence="1">
    <location>
        <begin position="147"/>
        <end position="164"/>
    </location>
</feature>
<evidence type="ECO:0000256" key="1">
    <source>
        <dbReference type="SAM" id="MobiDB-lite"/>
    </source>
</evidence>
<sequence length="509" mass="53811">MATDTAQQASAEGRATGFFCSTSGTYFSDKESLAEHYRSDFHRYNLKRKVAGLPPVTKEWFEARKAQLASAASAPTQRVWYDPLTRRKFMSEAKYREAVGSKKYAELVKRSGAPAPAPVVMLKRLDDAGPSTSGAADRPAPGFQVKAPARPAAAPSDARAVAADLVEEGGSEDEEQDEQGSEGAGSGWETASASDEGEEGEEEEGVSDLASAAAGLSLGGRGRVRAKRSAARPRGGADAAAAADGGAGASGGEDDEEWEEWDVRRSLFDNRVSGSMQENLEYMYKNFGFYFPDVEFLTDPEGLLRYLGSKLQYGKVPLYTPGDDPNARQFRSLHAVQRHMVDANRCKMAYDDNEDEYADYYDYGAAAGDEADGDADAAGGGGALVAAGGGGGGAADLAVDGLELVVGEGSGGGGGGKVLGSRWLARYYKQRPRPTGAPGREQRAAALAAAPAAAGVVAQYRALGIETRAPEAVAAARRAQRAQRRGERSRLNLAMKANILHNLPKNVTY</sequence>
<dbReference type="PANTHER" id="PTHR13182:SF8">
    <property type="entry name" value="CYTOPLASMIC 60S SUBUNIT BIOGENESIS FACTOR ZNF622"/>
    <property type="match status" value="1"/>
</dbReference>
<dbReference type="STRING" id="145388.A0A0D2M294"/>
<feature type="region of interest" description="Disordered" evidence="1">
    <location>
        <begin position="222"/>
        <end position="258"/>
    </location>
</feature>
<dbReference type="EMBL" id="KK102436">
    <property type="protein sequence ID" value="KIY97769.1"/>
    <property type="molecule type" value="Genomic_DNA"/>
</dbReference>
<dbReference type="KEGG" id="mng:MNEG_10192"/>